<protein>
    <submittedName>
        <fullName evidence="1">Uncharacterized protein</fullName>
    </submittedName>
</protein>
<dbReference type="Proteomes" id="UP000490535">
    <property type="component" value="Unassembled WGS sequence"/>
</dbReference>
<gene>
    <name evidence="1" type="ORF">GAK29_03716</name>
</gene>
<evidence type="ECO:0000313" key="2">
    <source>
        <dbReference type="Proteomes" id="UP000490535"/>
    </source>
</evidence>
<organism evidence="1 2">
    <name type="scientific">Acinetobacter bereziniae</name>
    <name type="common">Acinetobacter genomosp. 10</name>
    <dbReference type="NCBI Taxonomy" id="106648"/>
    <lineage>
        <taxon>Bacteria</taxon>
        <taxon>Pseudomonadati</taxon>
        <taxon>Pseudomonadota</taxon>
        <taxon>Gammaproteobacteria</taxon>
        <taxon>Moraxellales</taxon>
        <taxon>Moraxellaceae</taxon>
        <taxon>Acinetobacter</taxon>
    </lineage>
</organism>
<name>A0A833PD46_ACIBZ</name>
<sequence length="143" mass="16980">MDIRPSLLSYLFVGSVKWQLNYQFPELILEVDDKQVRLNPEQILEIQIQKGWLWSSLKIITEYKISLDSFNTFTSYLFEHDNQEKLSLIFTRWFLSRKISLNYFASKLLGDHELEAQFDITQLTNQFSQDHFFLAKKHVVGAL</sequence>
<dbReference type="AlphaFoldDB" id="A0A833PD46"/>
<dbReference type="EMBL" id="WNDP01000127">
    <property type="protein sequence ID" value="KAF1020137.1"/>
    <property type="molecule type" value="Genomic_DNA"/>
</dbReference>
<proteinExistence type="predicted"/>
<reference evidence="2" key="1">
    <citation type="journal article" date="2020" name="MBio">
        <title>Horizontal gene transfer to a defensive symbiont with a reduced genome amongst a multipartite beetle microbiome.</title>
        <authorList>
            <person name="Waterworth S.C."/>
            <person name="Florez L.V."/>
            <person name="Rees E.R."/>
            <person name="Hertweck C."/>
            <person name="Kaltenpoth M."/>
            <person name="Kwan J.C."/>
        </authorList>
    </citation>
    <scope>NUCLEOTIDE SEQUENCE [LARGE SCALE GENOMIC DNA]</scope>
</reference>
<comment type="caution">
    <text evidence="1">The sequence shown here is derived from an EMBL/GenBank/DDBJ whole genome shotgun (WGS) entry which is preliminary data.</text>
</comment>
<accession>A0A833PD46</accession>
<evidence type="ECO:0000313" key="1">
    <source>
        <dbReference type="EMBL" id="KAF1020137.1"/>
    </source>
</evidence>